<comment type="similarity">
    <text evidence="1">Belongs to the short-chain dehydrogenases/reductases (SDR) family.</text>
</comment>
<organism evidence="4 5">
    <name type="scientific">Geodia barretti</name>
    <name type="common">Barrett's horny sponge</name>
    <dbReference type="NCBI Taxonomy" id="519541"/>
    <lineage>
        <taxon>Eukaryota</taxon>
        <taxon>Metazoa</taxon>
        <taxon>Porifera</taxon>
        <taxon>Demospongiae</taxon>
        <taxon>Heteroscleromorpha</taxon>
        <taxon>Tetractinellida</taxon>
        <taxon>Astrophorina</taxon>
        <taxon>Geodiidae</taxon>
        <taxon>Geodia</taxon>
    </lineage>
</organism>
<dbReference type="Proteomes" id="UP001174909">
    <property type="component" value="Unassembled WGS sequence"/>
</dbReference>
<accession>A0AA35X7T6</accession>
<dbReference type="PANTHER" id="PTHR42879:SF6">
    <property type="entry name" value="NADPH-DEPENDENT REDUCTASE BACG"/>
    <property type="match status" value="1"/>
</dbReference>
<gene>
    <name evidence="4" type="ORF">GBAR_LOCUS26182</name>
</gene>
<protein>
    <recommendedName>
        <fullName evidence="2">3-oxoacyl-[acyl-carrier-protein] reductase</fullName>
        <ecNumber evidence="2">1.1.1.100</ecNumber>
    </recommendedName>
</protein>
<reference evidence="4" key="1">
    <citation type="submission" date="2023-03" db="EMBL/GenBank/DDBJ databases">
        <authorList>
            <person name="Steffen K."/>
            <person name="Cardenas P."/>
        </authorList>
    </citation>
    <scope>NUCLEOTIDE SEQUENCE</scope>
</reference>
<name>A0AA35X7T6_GEOBA</name>
<evidence type="ECO:0000313" key="4">
    <source>
        <dbReference type="EMBL" id="CAI8047379.1"/>
    </source>
</evidence>
<dbReference type="Gene3D" id="3.40.50.720">
    <property type="entry name" value="NAD(P)-binding Rossmann-like Domain"/>
    <property type="match status" value="1"/>
</dbReference>
<evidence type="ECO:0000256" key="1">
    <source>
        <dbReference type="ARBA" id="ARBA00006484"/>
    </source>
</evidence>
<dbReference type="Pfam" id="PF13561">
    <property type="entry name" value="adh_short_C2"/>
    <property type="match status" value="1"/>
</dbReference>
<comment type="caution">
    <text evidence="4">The sequence shown here is derived from an EMBL/GenBank/DDBJ whole genome shotgun (WGS) entry which is preliminary data.</text>
</comment>
<proteinExistence type="inferred from homology"/>
<dbReference type="GO" id="GO:0004316">
    <property type="term" value="F:3-oxoacyl-[acyl-carrier-protein] reductase (NADPH) activity"/>
    <property type="evidence" value="ECO:0007669"/>
    <property type="project" value="UniProtKB-EC"/>
</dbReference>
<evidence type="ECO:0000313" key="5">
    <source>
        <dbReference type="Proteomes" id="UP001174909"/>
    </source>
</evidence>
<evidence type="ECO:0000256" key="3">
    <source>
        <dbReference type="ARBA" id="ARBA00048508"/>
    </source>
</evidence>
<dbReference type="SUPFAM" id="SSF51735">
    <property type="entry name" value="NAD(P)-binding Rossmann-fold domains"/>
    <property type="match status" value="1"/>
</dbReference>
<dbReference type="AlphaFoldDB" id="A0AA35X7T6"/>
<dbReference type="EMBL" id="CASHTH010003633">
    <property type="protein sequence ID" value="CAI8047379.1"/>
    <property type="molecule type" value="Genomic_DNA"/>
</dbReference>
<evidence type="ECO:0000256" key="2">
    <source>
        <dbReference type="ARBA" id="ARBA00012948"/>
    </source>
</evidence>
<comment type="catalytic activity">
    <reaction evidence="3">
        <text>a (3R)-hydroxyacyl-[ACP] + NADP(+) = a 3-oxoacyl-[ACP] + NADPH + H(+)</text>
        <dbReference type="Rhea" id="RHEA:17397"/>
        <dbReference type="Rhea" id="RHEA-COMP:9916"/>
        <dbReference type="Rhea" id="RHEA-COMP:9945"/>
        <dbReference type="ChEBI" id="CHEBI:15378"/>
        <dbReference type="ChEBI" id="CHEBI:57783"/>
        <dbReference type="ChEBI" id="CHEBI:58349"/>
        <dbReference type="ChEBI" id="CHEBI:78776"/>
        <dbReference type="ChEBI" id="CHEBI:78827"/>
        <dbReference type="EC" id="1.1.1.100"/>
    </reaction>
</comment>
<dbReference type="InterPro" id="IPR036291">
    <property type="entry name" value="NAD(P)-bd_dom_sf"/>
</dbReference>
<dbReference type="EC" id="1.1.1.100" evidence="2"/>
<dbReference type="InterPro" id="IPR002347">
    <property type="entry name" value="SDR_fam"/>
</dbReference>
<keyword evidence="5" id="KW-1185">Reference proteome</keyword>
<sequence length="143" mass="14820">MGAVRCARLAIPHMRPTGGGRIINVTHPGGKQPDAGSVPTSVSRAAGIAMTKALSKELLADKILVNTVCLTSIKSAQGERSWKADGSPGTIEEYWEARGAEHPLGRLGEPTEVGDLVAFLVSDRASYITGTAINIDGGLSAVV</sequence>
<dbReference type="PRINTS" id="PR00081">
    <property type="entry name" value="GDHRDH"/>
</dbReference>
<dbReference type="InterPro" id="IPR050259">
    <property type="entry name" value="SDR"/>
</dbReference>
<dbReference type="PANTHER" id="PTHR42879">
    <property type="entry name" value="3-OXOACYL-(ACYL-CARRIER-PROTEIN) REDUCTASE"/>
    <property type="match status" value="1"/>
</dbReference>